<dbReference type="PRINTS" id="PR00072">
    <property type="entry name" value="MALOXRDTASE"/>
</dbReference>
<evidence type="ECO:0000313" key="11">
    <source>
        <dbReference type="EMBL" id="RED22628.1"/>
    </source>
</evidence>
<dbReference type="InterPro" id="IPR036291">
    <property type="entry name" value="NAD(P)-bd_dom_sf"/>
</dbReference>
<keyword evidence="3 7" id="KW-0479">Metal-binding</keyword>
<feature type="binding site" evidence="6">
    <location>
        <position position="400"/>
    </location>
    <ligand>
        <name>(S)-malate</name>
        <dbReference type="ChEBI" id="CHEBI:15589"/>
    </ligand>
</feature>
<sequence>MEKDYAKGYYLLYDPNNNKGTAFSHSEREEAGLEGLLPETIESLETQILRVDRQLEHFDKPINKYMYLMNLLDNNVTLFFKTIMSKPSKYLPLVYTPTVGEACQKFGLLATRPRAIFISINQKDRIKEILNNWCHPDVHFAVVTDGERILGLGDLGIAGIGIPMGKLILYTSCAGVPPEHTLPIVLDVGTNNEEFLNDPLYPGLRQKRATGKIYDDFIEAFVVAINECYPKICIQWEDFGGVNAIRILNKYRYKISTFNDDIQGTAAIATAGFIAISKLLKKSFKEQRFLFLGAGAAASGIANMLLQKFRKEGLSEEEAVKQIWMFDINGLIVKSRTDIADHQKPFAHEIEGTDDFADAVLKIRPTAIIGVSTIGGAFNQRVIENMSLVNERPVIFPYSNPTSHSECTAEEAYKWSKGKAIFASGSPFAPVTYDGKVFKPGQGNNVFIFPAMGLAIFATAAKRVTDEMLLIAAESVADHISDEDFENGLIYPHVDDILAVSINVAEKIAEEIFNSGQAGVERPDDIRSFILSKMYTPVYR</sequence>
<organism evidence="11 12">
    <name type="scientific">Flavobacterium cutihirudinis</name>
    <dbReference type="NCBI Taxonomy" id="1265740"/>
    <lineage>
        <taxon>Bacteria</taxon>
        <taxon>Pseudomonadati</taxon>
        <taxon>Bacteroidota</taxon>
        <taxon>Flavobacteriia</taxon>
        <taxon>Flavobacteriales</taxon>
        <taxon>Flavobacteriaceae</taxon>
        <taxon>Flavobacterium</taxon>
    </lineage>
</organism>
<evidence type="ECO:0000256" key="6">
    <source>
        <dbReference type="PIRSR" id="PIRSR000106-2"/>
    </source>
</evidence>
<evidence type="ECO:0000256" key="2">
    <source>
        <dbReference type="ARBA" id="ARBA00008785"/>
    </source>
</evidence>
<dbReference type="SMART" id="SM00919">
    <property type="entry name" value="Malic_M"/>
    <property type="match status" value="1"/>
</dbReference>
<evidence type="ECO:0000259" key="10">
    <source>
        <dbReference type="SMART" id="SM01274"/>
    </source>
</evidence>
<dbReference type="CDD" id="cd05312">
    <property type="entry name" value="NAD_bind_1_malic_enz"/>
    <property type="match status" value="1"/>
</dbReference>
<protein>
    <submittedName>
        <fullName evidence="11">Malate dehydrogenase (Oxaloacetate-decarboxylating)(NADP+)</fullName>
    </submittedName>
</protein>
<feature type="binding site" evidence="7">
    <location>
        <position position="261"/>
    </location>
    <ligand>
        <name>a divalent metal cation</name>
        <dbReference type="ChEBI" id="CHEBI:60240"/>
    </ligand>
</feature>
<evidence type="ECO:0000256" key="8">
    <source>
        <dbReference type="RuleBase" id="RU003427"/>
    </source>
</evidence>
<comment type="caution">
    <text evidence="11">The sequence shown here is derived from an EMBL/GenBank/DDBJ whole genome shotgun (WGS) entry which is preliminary data.</text>
</comment>
<dbReference type="InterPro" id="IPR037062">
    <property type="entry name" value="Malic_N_dom_sf"/>
</dbReference>
<dbReference type="FunFam" id="3.40.50.720:FF:000060">
    <property type="entry name" value="Malic enzyme"/>
    <property type="match status" value="1"/>
</dbReference>
<comment type="cofactor">
    <cofactor evidence="1">
        <name>Mn(2+)</name>
        <dbReference type="ChEBI" id="CHEBI:29035"/>
    </cofactor>
</comment>
<dbReference type="Proteomes" id="UP000257004">
    <property type="component" value="Unassembled WGS sequence"/>
</dbReference>
<dbReference type="GO" id="GO:0046872">
    <property type="term" value="F:metal ion binding"/>
    <property type="evidence" value="ECO:0007669"/>
    <property type="project" value="UniProtKB-KW"/>
</dbReference>
<dbReference type="SUPFAM" id="SSF53223">
    <property type="entry name" value="Aminoacid dehydrogenase-like, N-terminal domain"/>
    <property type="match status" value="1"/>
</dbReference>
<dbReference type="InterPro" id="IPR046346">
    <property type="entry name" value="Aminoacid_DH-like_N_sf"/>
</dbReference>
<feature type="binding site" evidence="6">
    <location>
        <position position="148"/>
    </location>
    <ligand>
        <name>(S)-malate</name>
        <dbReference type="ChEBI" id="CHEBI:15589"/>
    </ligand>
</feature>
<dbReference type="NCBIfam" id="NF010052">
    <property type="entry name" value="PRK13529.1"/>
    <property type="match status" value="1"/>
</dbReference>
<keyword evidence="4" id="KW-0560">Oxidoreductase</keyword>
<feature type="binding site" evidence="7">
    <location>
        <position position="237"/>
    </location>
    <ligand>
        <name>a divalent metal cation</name>
        <dbReference type="ChEBI" id="CHEBI:60240"/>
    </ligand>
</feature>
<accession>A0A3D9FQ69</accession>
<comment type="cofactor">
    <cofactor evidence="7">
        <name>Mg(2+)</name>
        <dbReference type="ChEBI" id="CHEBI:18420"/>
    </cofactor>
    <cofactor evidence="7">
        <name>Mn(2+)</name>
        <dbReference type="ChEBI" id="CHEBI:29035"/>
    </cofactor>
    <text evidence="7">Divalent metal cations. Prefers magnesium or manganese.</text>
</comment>
<dbReference type="PROSITE" id="PS00331">
    <property type="entry name" value="MALIC_ENZYMES"/>
    <property type="match status" value="1"/>
</dbReference>
<evidence type="ECO:0000256" key="5">
    <source>
        <dbReference type="PIRSR" id="PIRSR000106-1"/>
    </source>
</evidence>
<dbReference type="AlphaFoldDB" id="A0A3D9FQ69"/>
<dbReference type="Pfam" id="PF03949">
    <property type="entry name" value="Malic_M"/>
    <property type="match status" value="1"/>
</dbReference>
<dbReference type="Gene3D" id="3.40.50.10380">
    <property type="entry name" value="Malic enzyme, N-terminal domain"/>
    <property type="match status" value="1"/>
</dbReference>
<dbReference type="InterPro" id="IPR012302">
    <property type="entry name" value="Malic_NAD-bd"/>
</dbReference>
<comment type="similarity">
    <text evidence="2 8">Belongs to the malic enzymes family.</text>
</comment>
<gene>
    <name evidence="11" type="ORF">BD847_3258</name>
</gene>
<dbReference type="SUPFAM" id="SSF51735">
    <property type="entry name" value="NAD(P)-binding Rossmann-fold domains"/>
    <property type="match status" value="1"/>
</dbReference>
<dbReference type="OrthoDB" id="3314528at2"/>
<dbReference type="Pfam" id="PF00390">
    <property type="entry name" value="malic"/>
    <property type="match status" value="1"/>
</dbReference>
<dbReference type="PANTHER" id="PTHR23406">
    <property type="entry name" value="MALIC ENZYME-RELATED"/>
    <property type="match status" value="1"/>
</dbReference>
<name>A0A3D9FQ69_9FLAO</name>
<dbReference type="RefSeq" id="WP_115889243.1">
    <property type="nucleotide sequence ID" value="NZ_QRDQ01000010.1"/>
</dbReference>
<dbReference type="GO" id="GO:0051287">
    <property type="term" value="F:NAD binding"/>
    <property type="evidence" value="ECO:0007669"/>
    <property type="project" value="InterPro"/>
</dbReference>
<feature type="binding site" evidence="7">
    <location>
        <position position="238"/>
    </location>
    <ligand>
        <name>a divalent metal cation</name>
        <dbReference type="ChEBI" id="CHEBI:60240"/>
    </ligand>
</feature>
<dbReference type="InterPro" id="IPR012301">
    <property type="entry name" value="Malic_N_dom"/>
</dbReference>
<dbReference type="InterPro" id="IPR001891">
    <property type="entry name" value="Malic_OxRdtase"/>
</dbReference>
<evidence type="ECO:0000256" key="4">
    <source>
        <dbReference type="ARBA" id="ARBA00023002"/>
    </source>
</evidence>
<feature type="domain" description="Malic enzyme NAD-binding" evidence="9">
    <location>
        <begin position="262"/>
        <end position="513"/>
    </location>
</feature>
<proteinExistence type="inferred from homology"/>
<feature type="binding site" evidence="6">
    <location>
        <position position="444"/>
    </location>
    <ligand>
        <name>(S)-malate</name>
        <dbReference type="ChEBI" id="CHEBI:15589"/>
    </ligand>
</feature>
<reference evidence="11 12" key="1">
    <citation type="submission" date="2018-07" db="EMBL/GenBank/DDBJ databases">
        <title>Genomic Encyclopedia of Archaeal and Bacterial Type Strains, Phase II (KMG-II): from individual species to whole genera.</title>
        <authorList>
            <person name="Goeker M."/>
        </authorList>
    </citation>
    <scope>NUCLEOTIDE SEQUENCE [LARGE SCALE GENOMIC DNA]</scope>
    <source>
        <strain evidence="11 12">DSM 25795</strain>
    </source>
</reference>
<dbReference type="GO" id="GO:0004473">
    <property type="term" value="F:malate dehydrogenase (decarboxylating) (NADP+) activity"/>
    <property type="evidence" value="ECO:0007669"/>
    <property type="project" value="TreeGrafter"/>
</dbReference>
<dbReference type="PANTHER" id="PTHR23406:SF90">
    <property type="entry name" value="MALIC ENZYME-RELATED"/>
    <property type="match status" value="1"/>
</dbReference>
<dbReference type="EMBL" id="QRDQ01000010">
    <property type="protein sequence ID" value="RED22628.1"/>
    <property type="molecule type" value="Genomic_DNA"/>
</dbReference>
<evidence type="ECO:0000256" key="1">
    <source>
        <dbReference type="ARBA" id="ARBA00001936"/>
    </source>
</evidence>
<dbReference type="SMART" id="SM01274">
    <property type="entry name" value="malic"/>
    <property type="match status" value="1"/>
</dbReference>
<feature type="active site" description="Proton acceptor" evidence="5">
    <location>
        <position position="166"/>
    </location>
</feature>
<evidence type="ECO:0000259" key="9">
    <source>
        <dbReference type="SMART" id="SM00919"/>
    </source>
</evidence>
<evidence type="ECO:0000256" key="3">
    <source>
        <dbReference type="ARBA" id="ARBA00022723"/>
    </source>
</evidence>
<dbReference type="PIRSF" id="PIRSF000106">
    <property type="entry name" value="ME"/>
    <property type="match status" value="1"/>
</dbReference>
<dbReference type="GO" id="GO:0006108">
    <property type="term" value="P:malate metabolic process"/>
    <property type="evidence" value="ECO:0007669"/>
    <property type="project" value="TreeGrafter"/>
</dbReference>
<feature type="domain" description="Malic enzyme N-terminal" evidence="10">
    <location>
        <begin position="72"/>
        <end position="252"/>
    </location>
</feature>
<evidence type="ECO:0000256" key="7">
    <source>
        <dbReference type="PIRSR" id="PIRSR000106-3"/>
    </source>
</evidence>
<dbReference type="InterPro" id="IPR015884">
    <property type="entry name" value="Malic_enzyme_CS"/>
</dbReference>
<dbReference type="Gene3D" id="3.40.50.720">
    <property type="entry name" value="NAD(P)-binding Rossmann-like Domain"/>
    <property type="match status" value="1"/>
</dbReference>
<keyword evidence="12" id="KW-1185">Reference proteome</keyword>
<feature type="active site" description="Proton donor" evidence="5">
    <location>
        <position position="95"/>
    </location>
</feature>
<evidence type="ECO:0000313" key="12">
    <source>
        <dbReference type="Proteomes" id="UP000257004"/>
    </source>
</evidence>